<gene>
    <name evidence="2" type="ordered locus">Hoch_3953</name>
</gene>
<dbReference type="Proteomes" id="UP000001880">
    <property type="component" value="Chromosome"/>
</dbReference>
<evidence type="ECO:0000256" key="1">
    <source>
        <dbReference type="SAM" id="MobiDB-lite"/>
    </source>
</evidence>
<dbReference type="KEGG" id="hoh:Hoch_3953"/>
<dbReference type="OrthoDB" id="5536470at2"/>
<keyword evidence="3" id="KW-1185">Reference proteome</keyword>
<organism evidence="2 3">
    <name type="scientific">Haliangium ochraceum (strain DSM 14365 / JCM 11303 / SMP-2)</name>
    <dbReference type="NCBI Taxonomy" id="502025"/>
    <lineage>
        <taxon>Bacteria</taxon>
        <taxon>Pseudomonadati</taxon>
        <taxon>Myxococcota</taxon>
        <taxon>Polyangia</taxon>
        <taxon>Haliangiales</taxon>
        <taxon>Kofleriaceae</taxon>
        <taxon>Haliangium</taxon>
    </lineage>
</organism>
<evidence type="ECO:0000313" key="2">
    <source>
        <dbReference type="EMBL" id="ACY16452.1"/>
    </source>
</evidence>
<dbReference type="HOGENOM" id="CLU_1308693_0_0_7"/>
<dbReference type="AlphaFoldDB" id="D0LI73"/>
<reference evidence="2 3" key="1">
    <citation type="journal article" date="2010" name="Stand. Genomic Sci.">
        <title>Complete genome sequence of Haliangium ochraceum type strain (SMP-2).</title>
        <authorList>
            <consortium name="US DOE Joint Genome Institute (JGI-PGF)"/>
            <person name="Ivanova N."/>
            <person name="Daum C."/>
            <person name="Lang E."/>
            <person name="Abt B."/>
            <person name="Kopitz M."/>
            <person name="Saunders E."/>
            <person name="Lapidus A."/>
            <person name="Lucas S."/>
            <person name="Glavina Del Rio T."/>
            <person name="Nolan M."/>
            <person name="Tice H."/>
            <person name="Copeland A."/>
            <person name="Cheng J.F."/>
            <person name="Chen F."/>
            <person name="Bruce D."/>
            <person name="Goodwin L."/>
            <person name="Pitluck S."/>
            <person name="Mavromatis K."/>
            <person name="Pati A."/>
            <person name="Mikhailova N."/>
            <person name="Chen A."/>
            <person name="Palaniappan K."/>
            <person name="Land M."/>
            <person name="Hauser L."/>
            <person name="Chang Y.J."/>
            <person name="Jeffries C.D."/>
            <person name="Detter J.C."/>
            <person name="Brettin T."/>
            <person name="Rohde M."/>
            <person name="Goker M."/>
            <person name="Bristow J."/>
            <person name="Markowitz V."/>
            <person name="Eisen J.A."/>
            <person name="Hugenholtz P."/>
            <person name="Kyrpides N.C."/>
            <person name="Klenk H.P."/>
        </authorList>
    </citation>
    <scope>NUCLEOTIDE SEQUENCE [LARGE SCALE GENOMIC DNA]</scope>
    <source>
        <strain evidence="3">DSM 14365 / CIP 107738 / JCM 11303 / AJ 13395 / SMP-2</strain>
    </source>
</reference>
<protein>
    <submittedName>
        <fullName evidence="2">Uncharacterized protein</fullName>
    </submittedName>
</protein>
<sequence>MQHTATKLSAPRSPLSTTATATPGRRRWALSLLRCALIGLVLAATGCVSSHEDRDGFSEADLVQSTFAGYTYIPSTTVRMEAFNWATESWDTLASTTASRFGIHYGGATLYSWSFPDFDFTAVPNWGCYWAQQGTCDPDFLNGHARVRFAWPAGDAEYGIDHLVSFRRGGVECIQMRVATYGETLENAVLGCDALAEDTPELNFFARIII</sequence>
<dbReference type="RefSeq" id="WP_012829051.1">
    <property type="nucleotide sequence ID" value="NC_013440.1"/>
</dbReference>
<evidence type="ECO:0000313" key="3">
    <source>
        <dbReference type="Proteomes" id="UP000001880"/>
    </source>
</evidence>
<dbReference type="EMBL" id="CP001804">
    <property type="protein sequence ID" value="ACY16452.1"/>
    <property type="molecule type" value="Genomic_DNA"/>
</dbReference>
<feature type="region of interest" description="Disordered" evidence="1">
    <location>
        <begin position="1"/>
        <end position="21"/>
    </location>
</feature>
<proteinExistence type="predicted"/>
<accession>D0LI73</accession>
<name>D0LI73_HALO1</name>